<keyword evidence="1" id="KW-0378">Hydrolase</keyword>
<evidence type="ECO:0000313" key="4">
    <source>
        <dbReference type="EMBL" id="MBB5741263.1"/>
    </source>
</evidence>
<dbReference type="SUPFAM" id="SSF53474">
    <property type="entry name" value="alpha/beta-Hydrolases"/>
    <property type="match status" value="1"/>
</dbReference>
<dbReference type="EMBL" id="JACHOQ010000012">
    <property type="protein sequence ID" value="MBB5741263.1"/>
    <property type="molecule type" value="Genomic_DNA"/>
</dbReference>
<evidence type="ECO:0000256" key="2">
    <source>
        <dbReference type="SAM" id="SignalP"/>
    </source>
</evidence>
<comment type="caution">
    <text evidence="4">The sequence shown here is derived from an EMBL/GenBank/DDBJ whole genome shotgun (WGS) entry which is preliminary data.</text>
</comment>
<dbReference type="Proteomes" id="UP000527324">
    <property type="component" value="Unassembled WGS sequence"/>
</dbReference>
<accession>A0A7W9C8Z0</accession>
<dbReference type="SUPFAM" id="SSF82171">
    <property type="entry name" value="DPP6 N-terminal domain-like"/>
    <property type="match status" value="1"/>
</dbReference>
<gene>
    <name evidence="4" type="ORF">GGQ93_003002</name>
</gene>
<organism evidence="4 5">
    <name type="scientific">Brevundimonas aurantiaca</name>
    <dbReference type="NCBI Taxonomy" id="74316"/>
    <lineage>
        <taxon>Bacteria</taxon>
        <taxon>Pseudomonadati</taxon>
        <taxon>Pseudomonadota</taxon>
        <taxon>Alphaproteobacteria</taxon>
        <taxon>Caulobacterales</taxon>
        <taxon>Caulobacteraceae</taxon>
        <taxon>Brevundimonas</taxon>
    </lineage>
</organism>
<sequence length="653" mass="70636">MNFSAFRSGLAAAFSMVVLLAGGAAHAQHPPAPSIAAYAALPAISRVSLSDDGSTLAYLRRQGGASEVIVQTVNGEVLAAIDVSDRRPVGVSWASPDHVLIRSLVFESQLTIGESLLPQLDIVNVRTKRVARALRSADRAVVNAVYDYWRGERGGRPVLYVQAMTTERNAWTPDIYRIDLDTGRGVLSSSGLRDTRGYLLGADGEVKLRIASDPETGRIRLSVPQGSGWREIYRRTDLLDGPNVWGFGPLGDTVMVSALEDGENVLLELGLADGSRRRRTDLPAAADQAIYDRTGRLLAIGAGGDSSQWVFFEPKLEAAFDLMHRGLPARQLTVVSYNSDYTKFVFYSEGAGEVGDAGTYYIYDAAARSVSVVGRAYPDIRGDQIAFQQAIRYSASDGLEIPAYLTLPPGKDARGLPLIVFPHGGPQSRDYLGFDWWAQAMAARGYAVLQPNFRGSDGLGQAFLEAGYGEWGRKMQTDLSDGVRFLAGRGIIDPEKVCIVGASYGGYAALAGPTLDPGVYRCAVSVAGVSDLRAMLTSETRLSGSGAESRNPIIRYWNRFMGGAGSGDRTLDERSPARQADRVDAPILLIHGRRDTVVPYEQSTIMADALRRAGKPVELIALDGEDHSLSQAETRLQMLEATIRFLEENNPPN</sequence>
<dbReference type="InterPro" id="IPR029058">
    <property type="entry name" value="AB_hydrolase_fold"/>
</dbReference>
<keyword evidence="2" id="KW-0732">Signal</keyword>
<proteinExistence type="predicted"/>
<protein>
    <submittedName>
        <fullName evidence="4">Dipeptidyl aminopeptidase/acylaminoacyl peptidase</fullName>
    </submittedName>
</protein>
<dbReference type="GO" id="GO:0006508">
    <property type="term" value="P:proteolysis"/>
    <property type="evidence" value="ECO:0007669"/>
    <property type="project" value="InterPro"/>
</dbReference>
<dbReference type="Pfam" id="PF00326">
    <property type="entry name" value="Peptidase_S9"/>
    <property type="match status" value="1"/>
</dbReference>
<dbReference type="InterPro" id="IPR001375">
    <property type="entry name" value="Peptidase_S9_cat"/>
</dbReference>
<name>A0A7W9C8Z0_9CAUL</name>
<reference evidence="4 5" key="1">
    <citation type="submission" date="2020-08" db="EMBL/GenBank/DDBJ databases">
        <title>Genomic Encyclopedia of Type Strains, Phase IV (KMG-IV): sequencing the most valuable type-strain genomes for metagenomic binning, comparative biology and taxonomic classification.</title>
        <authorList>
            <person name="Goeker M."/>
        </authorList>
    </citation>
    <scope>NUCLEOTIDE SEQUENCE [LARGE SCALE GENOMIC DNA]</scope>
    <source>
        <strain evidence="4 5">DSM 4731</strain>
    </source>
</reference>
<keyword evidence="5" id="KW-1185">Reference proteome</keyword>
<evidence type="ECO:0000313" key="5">
    <source>
        <dbReference type="Proteomes" id="UP000527324"/>
    </source>
</evidence>
<dbReference type="AlphaFoldDB" id="A0A7W9C8Z0"/>
<dbReference type="GO" id="GO:0004177">
    <property type="term" value="F:aminopeptidase activity"/>
    <property type="evidence" value="ECO:0007669"/>
    <property type="project" value="UniProtKB-KW"/>
</dbReference>
<evidence type="ECO:0000256" key="1">
    <source>
        <dbReference type="ARBA" id="ARBA00022801"/>
    </source>
</evidence>
<feature type="domain" description="Peptidase S9 prolyl oligopeptidase catalytic" evidence="3">
    <location>
        <begin position="434"/>
        <end position="648"/>
    </location>
</feature>
<dbReference type="GO" id="GO:0004252">
    <property type="term" value="F:serine-type endopeptidase activity"/>
    <property type="evidence" value="ECO:0007669"/>
    <property type="project" value="TreeGrafter"/>
</dbReference>
<evidence type="ECO:0000259" key="3">
    <source>
        <dbReference type="Pfam" id="PF00326"/>
    </source>
</evidence>
<dbReference type="Gene3D" id="3.40.50.1820">
    <property type="entry name" value="alpha/beta hydrolase"/>
    <property type="match status" value="1"/>
</dbReference>
<feature type="chain" id="PRO_5031395085" evidence="2">
    <location>
        <begin position="28"/>
        <end position="653"/>
    </location>
</feature>
<dbReference type="RefSeq" id="WP_183218075.1">
    <property type="nucleotide sequence ID" value="NZ_CAJFZW010000019.1"/>
</dbReference>
<keyword evidence="4" id="KW-0031">Aminopeptidase</keyword>
<keyword evidence="4" id="KW-0645">Protease</keyword>
<feature type="signal peptide" evidence="2">
    <location>
        <begin position="1"/>
        <end position="27"/>
    </location>
</feature>
<dbReference type="PANTHER" id="PTHR42776">
    <property type="entry name" value="SERINE PEPTIDASE S9 FAMILY MEMBER"/>
    <property type="match status" value="1"/>
</dbReference>
<dbReference type="PANTHER" id="PTHR42776:SF27">
    <property type="entry name" value="DIPEPTIDYL PEPTIDASE FAMILY MEMBER 6"/>
    <property type="match status" value="1"/>
</dbReference>